<keyword evidence="4" id="KW-0732">Signal</keyword>
<dbReference type="InterPro" id="IPR036861">
    <property type="entry name" value="Endochitinase-like_sf"/>
</dbReference>
<dbReference type="InterPro" id="IPR001002">
    <property type="entry name" value="Chitin-bd_1"/>
</dbReference>
<dbReference type="PROSITE" id="PS50941">
    <property type="entry name" value="CHIT_BIND_I_2"/>
    <property type="match status" value="1"/>
</dbReference>
<keyword evidence="7" id="KW-1185">Reference proteome</keyword>
<reference evidence="6" key="1">
    <citation type="submission" date="2022-10" db="EMBL/GenBank/DDBJ databases">
        <title>Tapping the CABI collections for fungal endophytes: first genome assemblies for Collariella, Neodidymelliopsis, Ascochyta clinopodiicola, Didymella pomorum, Didymosphaeria variabile, Neocosmospora piperis and Neocucurbitaria cava.</title>
        <authorList>
            <person name="Hill R."/>
        </authorList>
    </citation>
    <scope>NUCLEOTIDE SEQUENCE</scope>
    <source>
        <strain evidence="6">IMI 356815</strain>
    </source>
</reference>
<evidence type="ECO:0000259" key="5">
    <source>
        <dbReference type="PROSITE" id="PS50941"/>
    </source>
</evidence>
<dbReference type="OrthoDB" id="1193027at2759"/>
<keyword evidence="2" id="KW-1015">Disulfide bond</keyword>
<comment type="caution">
    <text evidence="2">Lacks conserved residue(s) required for the propagation of feature annotation.</text>
</comment>
<feature type="compositionally biased region" description="Low complexity" evidence="3">
    <location>
        <begin position="336"/>
        <end position="348"/>
    </location>
</feature>
<evidence type="ECO:0000313" key="6">
    <source>
        <dbReference type="EMBL" id="KAJ4351908.1"/>
    </source>
</evidence>
<dbReference type="Gene3D" id="3.30.60.10">
    <property type="entry name" value="Endochitinase-like"/>
    <property type="match status" value="1"/>
</dbReference>
<feature type="region of interest" description="Disordered" evidence="3">
    <location>
        <begin position="178"/>
        <end position="248"/>
    </location>
</feature>
<feature type="compositionally biased region" description="Low complexity" evidence="3">
    <location>
        <begin position="303"/>
        <end position="314"/>
    </location>
</feature>
<feature type="domain" description="Chitin-binding type-1" evidence="5">
    <location>
        <begin position="388"/>
        <end position="437"/>
    </location>
</feature>
<feature type="chain" id="PRO_5040756026" description="Chitin-binding type-1 domain-containing protein" evidence="4">
    <location>
        <begin position="19"/>
        <end position="483"/>
    </location>
</feature>
<feature type="compositionally biased region" description="Basic residues" evidence="3">
    <location>
        <begin position="452"/>
        <end position="461"/>
    </location>
</feature>
<dbReference type="CDD" id="cd11618">
    <property type="entry name" value="ChtBD1_1"/>
    <property type="match status" value="1"/>
</dbReference>
<dbReference type="RefSeq" id="XP_056070264.1">
    <property type="nucleotide sequence ID" value="XM_056216017.1"/>
</dbReference>
<dbReference type="EMBL" id="JAPEUX010000005">
    <property type="protein sequence ID" value="KAJ4351908.1"/>
    <property type="molecule type" value="Genomic_DNA"/>
</dbReference>
<dbReference type="GeneID" id="80910782"/>
<proteinExistence type="predicted"/>
<feature type="compositionally biased region" description="Basic and acidic residues" evidence="3">
    <location>
        <begin position="203"/>
        <end position="231"/>
    </location>
</feature>
<evidence type="ECO:0000256" key="2">
    <source>
        <dbReference type="PROSITE-ProRule" id="PRU00261"/>
    </source>
</evidence>
<sequence length="483" mass="52256">MPMRTTALITLLSGAAMAASKHTIKGGIGGKDPVYDGVIYAPPVTATVTETTTAYDTITSYKTTVTAHHTDYELAPPVTATVTEFFAELYDQSYDNGYELGDIIVAPTVITETKTFTVVARAHDEEKTRMTELVQKWSIKEGSHYKTTVTEYTSTAWAQEHITSTIWVDSPKPTEGFGQEPAEGFKANPTKIPGLEGGYGGLKPEKTGSKFHGIDIHNDDEPEGEDFKGSDESNESDEFEESDEFDESEKFKQFEDFENFEDFMTFEEEAWKVEQQAAKNAAIEAAKKASEEADKEKKPQEGQQDSSQQPSAPQVHKPSRPHGPTPTHRPSPLHRPSASKPAASPKPSTFGTSAKPASGQTSTASKAPVAQPSVSAGKWQGKLLNTTDGTCGPKEGQIAWSCYGNERGSCCSPYGHCGSEPGHCGEGCQSAFGTCGKSASKPAAQSSDKVGKPPHRTITKRAVPKNETELENKEDRFLVPVLF</sequence>
<feature type="signal peptide" evidence="4">
    <location>
        <begin position="1"/>
        <end position="18"/>
    </location>
</feature>
<organism evidence="6 7">
    <name type="scientific">Didymosphaeria variabile</name>
    <dbReference type="NCBI Taxonomy" id="1932322"/>
    <lineage>
        <taxon>Eukaryota</taxon>
        <taxon>Fungi</taxon>
        <taxon>Dikarya</taxon>
        <taxon>Ascomycota</taxon>
        <taxon>Pezizomycotina</taxon>
        <taxon>Dothideomycetes</taxon>
        <taxon>Pleosporomycetidae</taxon>
        <taxon>Pleosporales</taxon>
        <taxon>Massarineae</taxon>
        <taxon>Didymosphaeriaceae</taxon>
        <taxon>Didymosphaeria</taxon>
    </lineage>
</organism>
<evidence type="ECO:0000256" key="1">
    <source>
        <dbReference type="ARBA" id="ARBA00022669"/>
    </source>
</evidence>
<dbReference type="AlphaFoldDB" id="A0A9W9CA27"/>
<keyword evidence="1 2" id="KW-0147">Chitin-binding</keyword>
<dbReference type="GO" id="GO:0008061">
    <property type="term" value="F:chitin binding"/>
    <property type="evidence" value="ECO:0007669"/>
    <property type="project" value="UniProtKB-UniRule"/>
</dbReference>
<dbReference type="Proteomes" id="UP001140513">
    <property type="component" value="Unassembled WGS sequence"/>
</dbReference>
<feature type="region of interest" description="Disordered" evidence="3">
    <location>
        <begin position="275"/>
        <end position="390"/>
    </location>
</feature>
<comment type="caution">
    <text evidence="6">The sequence shown here is derived from an EMBL/GenBank/DDBJ whole genome shotgun (WGS) entry which is preliminary data.</text>
</comment>
<feature type="compositionally biased region" description="Acidic residues" evidence="3">
    <location>
        <begin position="232"/>
        <end position="247"/>
    </location>
</feature>
<evidence type="ECO:0000256" key="3">
    <source>
        <dbReference type="SAM" id="MobiDB-lite"/>
    </source>
</evidence>
<gene>
    <name evidence="6" type="ORF">N0V89_007252</name>
</gene>
<protein>
    <recommendedName>
        <fullName evidence="5">Chitin-binding type-1 domain-containing protein</fullName>
    </recommendedName>
</protein>
<evidence type="ECO:0000313" key="7">
    <source>
        <dbReference type="Proteomes" id="UP001140513"/>
    </source>
</evidence>
<feature type="disulfide bond" evidence="2">
    <location>
        <begin position="410"/>
        <end position="424"/>
    </location>
</feature>
<feature type="region of interest" description="Disordered" evidence="3">
    <location>
        <begin position="442"/>
        <end position="461"/>
    </location>
</feature>
<evidence type="ECO:0000256" key="4">
    <source>
        <dbReference type="SAM" id="SignalP"/>
    </source>
</evidence>
<feature type="compositionally biased region" description="Basic and acidic residues" evidence="3">
    <location>
        <begin position="285"/>
        <end position="300"/>
    </location>
</feature>
<dbReference type="SUPFAM" id="SSF57016">
    <property type="entry name" value="Plant lectins/antimicrobial peptides"/>
    <property type="match status" value="1"/>
</dbReference>
<accession>A0A9W9CA27</accession>
<name>A0A9W9CA27_9PLEO</name>